<evidence type="ECO:0000259" key="9">
    <source>
        <dbReference type="Pfam" id="PF06971"/>
    </source>
</evidence>
<keyword evidence="3 7" id="KW-0805">Transcription regulation</keyword>
<dbReference type="SUPFAM" id="SSF46785">
    <property type="entry name" value="Winged helix' DNA-binding domain"/>
    <property type="match status" value="1"/>
</dbReference>
<feature type="DNA-binding region" description="H-T-H motif" evidence="7">
    <location>
        <begin position="18"/>
        <end position="57"/>
    </location>
</feature>
<evidence type="ECO:0000256" key="4">
    <source>
        <dbReference type="ARBA" id="ARBA00023027"/>
    </source>
</evidence>
<keyword evidence="4 7" id="KW-0520">NAD</keyword>
<dbReference type="GO" id="GO:0003677">
    <property type="term" value="F:DNA binding"/>
    <property type="evidence" value="ECO:0007669"/>
    <property type="project" value="UniProtKB-UniRule"/>
</dbReference>
<dbReference type="Gene3D" id="3.40.50.720">
    <property type="entry name" value="NAD(P)-binding Rossmann-like Domain"/>
    <property type="match status" value="1"/>
</dbReference>
<evidence type="ECO:0000256" key="3">
    <source>
        <dbReference type="ARBA" id="ARBA00023015"/>
    </source>
</evidence>
<dbReference type="InterPro" id="IPR009718">
    <property type="entry name" value="Rex_DNA-bd_C_dom"/>
</dbReference>
<dbReference type="GO" id="GO:0005737">
    <property type="term" value="C:cytoplasm"/>
    <property type="evidence" value="ECO:0007669"/>
    <property type="project" value="UniProtKB-SubCell"/>
</dbReference>
<keyword evidence="1 7" id="KW-0963">Cytoplasm</keyword>
<dbReference type="PANTHER" id="PTHR35786">
    <property type="entry name" value="REDOX-SENSING TRANSCRIPTIONAL REPRESSOR REX"/>
    <property type="match status" value="1"/>
</dbReference>
<dbReference type="GO" id="GO:0051775">
    <property type="term" value="P:response to redox state"/>
    <property type="evidence" value="ECO:0007669"/>
    <property type="project" value="InterPro"/>
</dbReference>
<dbReference type="Pfam" id="PF02629">
    <property type="entry name" value="CoA_binding"/>
    <property type="match status" value="1"/>
</dbReference>
<dbReference type="InterPro" id="IPR036291">
    <property type="entry name" value="NAD(P)-bd_dom_sf"/>
</dbReference>
<dbReference type="Gene3D" id="1.10.10.10">
    <property type="entry name" value="Winged helix-like DNA-binding domain superfamily/Winged helix DNA-binding domain"/>
    <property type="match status" value="1"/>
</dbReference>
<dbReference type="InterPro" id="IPR036388">
    <property type="entry name" value="WH-like_DNA-bd_sf"/>
</dbReference>
<comment type="function">
    <text evidence="7">Modulates transcription in response to changes in cellular NADH/NAD(+) redox state.</text>
</comment>
<dbReference type="InterPro" id="IPR003781">
    <property type="entry name" value="CoA-bd"/>
</dbReference>
<evidence type="ECO:0000313" key="11">
    <source>
        <dbReference type="Proteomes" id="UP000019243"/>
    </source>
</evidence>
<proteinExistence type="inferred from homology"/>
<comment type="similarity">
    <text evidence="7">Belongs to the transcriptional regulatory Rex family.</text>
</comment>
<sequence length="219" mass="24886">MFHKYPNMPKATAKRLSIYHQYVKMLADNEVERISSTEMSHDLKIEAATLRRDLSHIGSLGKQGYGYHVQSLVIVLNNLFMTNRSHLIAVIGVSQRGRRFFNHRSLTEKNMTISCAFTETEHAVGTIHEGVPIYSITDFTEVMLEKNISTLVLDCSEQEWHTIEKQVGTTAVTTILNLSVMTPQIPSSIVMRSFDVVSELQTLFAFEDRLHENKEAQAD</sequence>
<keyword evidence="6 7" id="KW-0804">Transcription</keyword>
<keyword evidence="2 7" id="KW-0678">Repressor</keyword>
<evidence type="ECO:0000256" key="7">
    <source>
        <dbReference type="HAMAP-Rule" id="MF_01131"/>
    </source>
</evidence>
<feature type="domain" description="CoA-binding" evidence="8">
    <location>
        <begin position="86"/>
        <end position="159"/>
    </location>
</feature>
<dbReference type="InterPro" id="IPR022876">
    <property type="entry name" value="Tscrpt_rep_Rex"/>
</dbReference>
<evidence type="ECO:0000256" key="6">
    <source>
        <dbReference type="ARBA" id="ARBA00023163"/>
    </source>
</evidence>
<evidence type="ECO:0000256" key="1">
    <source>
        <dbReference type="ARBA" id="ARBA00022490"/>
    </source>
</evidence>
<evidence type="ECO:0000256" key="5">
    <source>
        <dbReference type="ARBA" id="ARBA00023125"/>
    </source>
</evidence>
<protein>
    <recommendedName>
        <fullName evidence="7">Redox-sensing transcriptional repressor Rex</fullName>
    </recommendedName>
</protein>
<dbReference type="GO" id="GO:0003700">
    <property type="term" value="F:DNA-binding transcription factor activity"/>
    <property type="evidence" value="ECO:0007669"/>
    <property type="project" value="UniProtKB-UniRule"/>
</dbReference>
<comment type="caution">
    <text evidence="10">The sequence shown here is derived from an EMBL/GenBank/DDBJ whole genome shotgun (WGS) entry which is preliminary data.</text>
</comment>
<dbReference type="GO" id="GO:0045892">
    <property type="term" value="P:negative regulation of DNA-templated transcription"/>
    <property type="evidence" value="ECO:0007669"/>
    <property type="project" value="InterPro"/>
</dbReference>
<dbReference type="EMBL" id="AODH01000009">
    <property type="protein sequence ID" value="EUJ41775.1"/>
    <property type="molecule type" value="Genomic_DNA"/>
</dbReference>
<comment type="caution">
    <text evidence="7">Lacks conserved residue(s) required for the propagation of feature annotation.</text>
</comment>
<accession>W7CYF6</accession>
<dbReference type="HAMAP" id="MF_01131">
    <property type="entry name" value="Rex"/>
    <property type="match status" value="1"/>
</dbReference>
<gene>
    <name evidence="7" type="primary">rex</name>
    <name evidence="10" type="ORF">BCAMP_02810</name>
</gene>
<organism evidence="10 11">
    <name type="scientific">Brochothrix campestris FSL F6-1037</name>
    <dbReference type="NCBI Taxonomy" id="1265861"/>
    <lineage>
        <taxon>Bacteria</taxon>
        <taxon>Bacillati</taxon>
        <taxon>Bacillota</taxon>
        <taxon>Bacilli</taxon>
        <taxon>Bacillales</taxon>
        <taxon>Listeriaceae</taxon>
        <taxon>Brochothrix</taxon>
    </lineage>
</organism>
<dbReference type="STRING" id="1265861.BCAMP_02810"/>
<name>W7CYF6_9LIST</name>
<comment type="subcellular location">
    <subcellularLocation>
        <location evidence="7">Cytoplasm</location>
    </subcellularLocation>
</comment>
<dbReference type="InterPro" id="IPR036390">
    <property type="entry name" value="WH_DNA-bd_sf"/>
</dbReference>
<dbReference type="NCBIfam" id="NF003989">
    <property type="entry name" value="PRK05472.1-3"/>
    <property type="match status" value="1"/>
</dbReference>
<dbReference type="NCBIfam" id="NF003995">
    <property type="entry name" value="PRK05472.2-4"/>
    <property type="match status" value="1"/>
</dbReference>
<keyword evidence="5 7" id="KW-0238">DNA-binding</keyword>
<dbReference type="PANTHER" id="PTHR35786:SF1">
    <property type="entry name" value="REDOX-SENSING TRANSCRIPTIONAL REPRESSOR REX 1"/>
    <property type="match status" value="1"/>
</dbReference>
<feature type="domain" description="Rex DNA-binding C-terminal" evidence="9">
    <location>
        <begin position="8"/>
        <end position="55"/>
    </location>
</feature>
<keyword evidence="11" id="KW-1185">Reference proteome</keyword>
<dbReference type="Pfam" id="PF06971">
    <property type="entry name" value="Put_DNA-bind_N"/>
    <property type="match status" value="1"/>
</dbReference>
<comment type="subunit">
    <text evidence="7">Homodimer.</text>
</comment>
<dbReference type="Proteomes" id="UP000019243">
    <property type="component" value="Unassembled WGS sequence"/>
</dbReference>
<dbReference type="AlphaFoldDB" id="W7CYF6"/>
<dbReference type="SUPFAM" id="SSF51735">
    <property type="entry name" value="NAD(P)-binding Rossmann-fold domains"/>
    <property type="match status" value="1"/>
</dbReference>
<evidence type="ECO:0000313" key="10">
    <source>
        <dbReference type="EMBL" id="EUJ41775.1"/>
    </source>
</evidence>
<dbReference type="RefSeq" id="WP_035313392.1">
    <property type="nucleotide sequence ID" value="NZ_AODH01000009.1"/>
</dbReference>
<reference evidence="10 11" key="1">
    <citation type="submission" date="2012-12" db="EMBL/GenBank/DDBJ databases">
        <title>Novel taxa of Listeriaceae from agricultural environments in the United States.</title>
        <authorList>
            <person name="den Bakker H.C."/>
            <person name="Allred A."/>
            <person name="Warchocki S."/>
            <person name="Wright E.M."/>
            <person name="Burrell A."/>
            <person name="Nightingale K.K."/>
            <person name="Kephart D."/>
            <person name="Wiedmann M."/>
        </authorList>
    </citation>
    <scope>NUCLEOTIDE SEQUENCE [LARGE SCALE GENOMIC DNA]</scope>
    <source>
        <strain evidence="10 11">FSL F6-1037</strain>
    </source>
</reference>
<evidence type="ECO:0000259" key="8">
    <source>
        <dbReference type="Pfam" id="PF02629"/>
    </source>
</evidence>
<evidence type="ECO:0000256" key="2">
    <source>
        <dbReference type="ARBA" id="ARBA00022491"/>
    </source>
</evidence>